<dbReference type="Gene3D" id="1.20.120.520">
    <property type="entry name" value="nmb1532 protein domain like"/>
    <property type="match status" value="1"/>
</dbReference>
<feature type="domain" description="Hemerythrin-like" evidence="1">
    <location>
        <begin position="3"/>
        <end position="57"/>
    </location>
</feature>
<name>A0A0F2LLB6_9CREN</name>
<reference evidence="2" key="1">
    <citation type="submission" date="2015-03" db="EMBL/GenBank/DDBJ databases">
        <title>Metagenome Sequencing of an Archaeal-Dominated Microbial Community from a Hot Spring at the Los Azufres Geothermal Field, Mexico.</title>
        <authorList>
            <person name="Servin-Garciduenas L.E."/>
            <person name="Martinez-Romero E."/>
        </authorList>
    </citation>
    <scope>NUCLEOTIDE SEQUENCE [LARGE SCALE GENOMIC DNA]</scope>
    <source>
        <strain evidence="2">AZ1-454</strain>
    </source>
</reference>
<evidence type="ECO:0000313" key="2">
    <source>
        <dbReference type="EMBL" id="KJR78368.1"/>
    </source>
</evidence>
<protein>
    <recommendedName>
        <fullName evidence="1">Hemerythrin-like domain-containing protein</fullName>
    </recommendedName>
</protein>
<dbReference type="EMBL" id="JZWS01000123">
    <property type="protein sequence ID" value="KJR78368.1"/>
    <property type="molecule type" value="Genomic_DNA"/>
</dbReference>
<accession>A0A0F2LLB6</accession>
<proteinExistence type="predicted"/>
<dbReference type="InterPro" id="IPR012312">
    <property type="entry name" value="Hemerythrin-like"/>
</dbReference>
<sequence>MNTVVQRLVNDHVEEDRLLDEIRELSNDNEKKEKFQVFSRNLKYHIFLEEEILFPKLDITDPIIIELMSQHAAMWNLMALIEESYDINLLNTLSSLLKVHNAIEEANVYPRLDELELKEINEEIPEGWVPKFMEKP</sequence>
<dbReference type="Pfam" id="PF01814">
    <property type="entry name" value="Hemerythrin"/>
    <property type="match status" value="1"/>
</dbReference>
<gene>
    <name evidence="2" type="ORF">TQ35_07665</name>
</gene>
<dbReference type="PATRIC" id="fig|1326980.8.peg.303"/>
<dbReference type="AlphaFoldDB" id="A0A0F2LLB6"/>
<evidence type="ECO:0000259" key="1">
    <source>
        <dbReference type="Pfam" id="PF01814"/>
    </source>
</evidence>
<organism evidence="2">
    <name type="scientific">Candidatus Aramenus sulfurataquae</name>
    <dbReference type="NCBI Taxonomy" id="1326980"/>
    <lineage>
        <taxon>Archaea</taxon>
        <taxon>Thermoproteota</taxon>
        <taxon>Thermoprotei</taxon>
        <taxon>Sulfolobales</taxon>
        <taxon>Sulfolobaceae</taxon>
        <taxon>Candidatus Aramenus</taxon>
    </lineage>
</organism>
<comment type="caution">
    <text evidence="2">The sequence shown here is derived from an EMBL/GenBank/DDBJ whole genome shotgun (WGS) entry which is preliminary data.</text>
</comment>